<protein>
    <submittedName>
        <fullName evidence="2">Uncharacterized protein</fullName>
    </submittedName>
</protein>
<gene>
    <name evidence="2" type="ORF">M3202_18475</name>
</gene>
<comment type="caution">
    <text evidence="2">The sequence shown here is derived from an EMBL/GenBank/DDBJ whole genome shotgun (WGS) entry which is preliminary data.</text>
</comment>
<dbReference type="AlphaFoldDB" id="A0A9X2DST2"/>
<proteinExistence type="predicted"/>
<sequence length="259" mass="30268">MSILALVLIFASFIWGSIKDTFIYSPNSPGESLNWLYLLFNIRVWIYGALSLVLYTAGNVIKKRIEKDVLSGYSIRYSTAILGTIAGFIMFGVINDASNEVIKTLSHTKTNHQVPQQAIQVEENHKYYNEYDNNVLTADFESHLAFLIEIMDEWMLMEEDKTISLNDRYLYVNNFLIFVEDSIYNSEIDFSGYERLEEEYDLILNTLIEFCYAYLNYDLHGDLEFYNEAYDNFNLALSYLYDMIERMERDPNTELNLGV</sequence>
<name>A0A9X2DST2_9BACI</name>
<keyword evidence="1" id="KW-0472">Membrane</keyword>
<evidence type="ECO:0000256" key="1">
    <source>
        <dbReference type="SAM" id="Phobius"/>
    </source>
</evidence>
<dbReference type="RefSeq" id="WP_251224721.1">
    <property type="nucleotide sequence ID" value="NZ_JAMBOL010000027.1"/>
</dbReference>
<keyword evidence="1" id="KW-1133">Transmembrane helix</keyword>
<feature type="transmembrane region" description="Helical" evidence="1">
    <location>
        <begin position="35"/>
        <end position="55"/>
    </location>
</feature>
<keyword evidence="3" id="KW-1185">Reference proteome</keyword>
<organism evidence="2 3">
    <name type="scientific">Halalkalibacter oceani</name>
    <dbReference type="NCBI Taxonomy" id="1653776"/>
    <lineage>
        <taxon>Bacteria</taxon>
        <taxon>Bacillati</taxon>
        <taxon>Bacillota</taxon>
        <taxon>Bacilli</taxon>
        <taxon>Bacillales</taxon>
        <taxon>Bacillaceae</taxon>
        <taxon>Halalkalibacter</taxon>
    </lineage>
</organism>
<evidence type="ECO:0000313" key="3">
    <source>
        <dbReference type="Proteomes" id="UP001139179"/>
    </source>
</evidence>
<keyword evidence="1" id="KW-0812">Transmembrane</keyword>
<feature type="transmembrane region" description="Helical" evidence="1">
    <location>
        <begin position="75"/>
        <end position="94"/>
    </location>
</feature>
<reference evidence="2" key="1">
    <citation type="submission" date="2022-05" db="EMBL/GenBank/DDBJ databases">
        <title>Comparative Genomics of Spacecraft Associated Microbes.</title>
        <authorList>
            <person name="Tran M.T."/>
            <person name="Wright A."/>
            <person name="Seuylemezian A."/>
            <person name="Eisen J."/>
            <person name="Coil D."/>
        </authorList>
    </citation>
    <scope>NUCLEOTIDE SEQUENCE</scope>
    <source>
        <strain evidence="2">214.1.1</strain>
    </source>
</reference>
<dbReference type="Proteomes" id="UP001139179">
    <property type="component" value="Unassembled WGS sequence"/>
</dbReference>
<dbReference type="EMBL" id="JAMBOL010000027">
    <property type="protein sequence ID" value="MCM3716041.1"/>
    <property type="molecule type" value="Genomic_DNA"/>
</dbReference>
<accession>A0A9X2DST2</accession>
<evidence type="ECO:0000313" key="2">
    <source>
        <dbReference type="EMBL" id="MCM3716041.1"/>
    </source>
</evidence>